<feature type="compositionally biased region" description="Polar residues" evidence="2">
    <location>
        <begin position="53"/>
        <end position="64"/>
    </location>
</feature>
<gene>
    <name evidence="3" type="ORF">EPH_0025460</name>
</gene>
<feature type="region of interest" description="Disordered" evidence="2">
    <location>
        <begin position="790"/>
        <end position="811"/>
    </location>
</feature>
<keyword evidence="4" id="KW-1185">Reference proteome</keyword>
<sequence length="1780" mass="192890">MLILVQVPVTDACACPDTPVSASAAPRIDAAAVGVMRSSRDTGGLSVGLQQPQALQQHSGTTDDIPSGPDGLSKASPCGLQPLAGAAGAAAATGMAASAVAIDGHTKCDCGIRMSFGLPVDGAESVVDVEETGKIEAEVARALGHTAGVGEAGGGPGVATEETGRMQLIGGMHETSHGIASGLLPGEEAPASEAYDETAAARLAECGSPDAAETAPVAASAALRAAEDASKLQELSFCSSVVTGGRAEVEHTCTASAIEVAKWGSSIPRMPVALRESFLAEVKSLQKKPIMKITTSVEGAYGESSVSSLFKLFSLLNRHFGLNEHSTFLDIGRAELLLQSRCLGSSKYTWDVVCGSGVPSLAAAAFGSLVDLLLLQQLYLGGQLNWKRTEEFITDALGELCQPFGISAVGTVAGAAEQGSIQRECREGRGTAFDASAASGNDDHPDASASLAPAVAAAVGAGRAERCLLETAFGFNASFCVFDCSRLCSLEGISHVFSFDLAMPPWVMAHTVRLFNESQTSFVFVSFHGDLISSFGLQAVLVTRLSMRMGTSAESHVGFIYQKIPKSEAQGQHQQELQSIKQQHVNPTVDSANAAGEGSGGGSKQIQRKKLQWQLALLQRQLQELQQRQQRRRRYPNKLQRERQDLLRALKVTKQETLQMLQLMVQHQQQGLLLQQQLQLVALLQQQPGECRASQATLFEKAARLLEQQHVQEQHELVQKLSLQYWAENKRQQALLKEAAAAVAVGQLSAAPVGRRPALCRKVKQVKQELLEKQKLLQDLELVHRREKQEQRRLEQDQRQSELTHQKSGVESRRLDDSTWLLETAQQHASDVQQKQRQQLLLLKGIASSRTDRILHSIAAAGRLQQMAQIFVAAVSMLLHPPSQQKEVVTQQQQQQKLPCCCSGCCYPQYRGSREQPAAAAARVELMSAAHPQQQLLLLRRVLSAFQVDQLLERGSLMQEQQQQATTAARAEALMVHFRDVSVQGSDSETHIIATGAAAGKENAALNMPYQCPCKQQGRCVLLSSTPCTTSNSNSNCTVCIGGAAAALADLLHSISYSKTQGVELHFCCHGQRQLQRKRLSRPIRRHGPSTDSNAAASTAEVAKKLSGRRLPENQENSTKSGGQAGFDSSSSVVVILPCLSPLCATCCYGDSLLLQLLRCSSPLAVQQQLLQQEVFMQQRMPLITVIDKREQQQLEQQRMQDWKAAKKAHIEPRATPLAGSQTVFRRGMVECPLADAFDALQLLQQELLERSQLMQMQQRPDPGVALETSYLEAAFHRHFEALLGIQRHKVSLRGSRFPRQQARAPGAAAATVGDSDDDNGATRNKRSNFEITVSPTPCKQGLAAVPPQGEAKTPQRSTLRPGLAESFSVAADAAPPAAKDYETAAVGASFSGACCSELRVPVTTSEDAEFSKTPAELRLQPHEAQLLRACAVATVKPTMYSCKRALQLLLQQLRLLQHHQTESGCPDYASVGLPARSECAWVSKTASSRQLKPSSARWSVHSDSDCCSTHSSRSTRTSNGCKGTAGRRLALITVAWKQLQQVRRSLVEIQAAFRQQLLLKLLQREFPDHRITASTAMTVAADSMEKATGLVTYCSCSCAPQLHLEQQEILFQGGKGSCIWWRQYYLLLGELAVLKEKALYKAVDICLEQQKPVSQELRGPQQQVQQQLLQRPRGEQAKEMCVSVEKAVKKAGGEWPNIMKGGGMGCRLSDPLLQSPLAPRKRRSQVVSLFLEGGGFAPSLIVTILAKARIPQSPRALVARDHHGGQDDSNLLWARTCRC</sequence>
<evidence type="ECO:0000256" key="1">
    <source>
        <dbReference type="SAM" id="Coils"/>
    </source>
</evidence>
<feature type="compositionally biased region" description="Basic residues" evidence="2">
    <location>
        <begin position="1078"/>
        <end position="1088"/>
    </location>
</feature>
<keyword evidence="1" id="KW-0175">Coiled coil</keyword>
<name>U6G6M6_9EIME</name>
<dbReference type="EMBL" id="HG691203">
    <property type="protein sequence ID" value="CDI75901.1"/>
    <property type="molecule type" value="Genomic_DNA"/>
</dbReference>
<feature type="region of interest" description="Disordered" evidence="2">
    <location>
        <begin position="1298"/>
        <end position="1361"/>
    </location>
</feature>
<dbReference type="VEuPathDB" id="ToxoDB:EPH_0025460"/>
<accession>U6G6M6</accession>
<organism evidence="3 4">
    <name type="scientific">Eimeria praecox</name>
    <dbReference type="NCBI Taxonomy" id="51316"/>
    <lineage>
        <taxon>Eukaryota</taxon>
        <taxon>Sar</taxon>
        <taxon>Alveolata</taxon>
        <taxon>Apicomplexa</taxon>
        <taxon>Conoidasida</taxon>
        <taxon>Coccidia</taxon>
        <taxon>Eucoccidiorida</taxon>
        <taxon>Eimeriorina</taxon>
        <taxon>Eimeriidae</taxon>
        <taxon>Eimeria</taxon>
    </lineage>
</organism>
<dbReference type="PANTHER" id="PTHR23159:SF31">
    <property type="entry name" value="CENTROSOME-ASSOCIATED PROTEIN CEP250 ISOFORM X1"/>
    <property type="match status" value="1"/>
</dbReference>
<reference evidence="3" key="1">
    <citation type="submission" date="2013-10" db="EMBL/GenBank/DDBJ databases">
        <title>Genomic analysis of the causative agents of coccidiosis in chickens.</title>
        <authorList>
            <person name="Reid A.J."/>
            <person name="Blake D."/>
            <person name="Billington K."/>
            <person name="Browne H."/>
            <person name="Dunn M."/>
            <person name="Hung S."/>
            <person name="Kawahara F."/>
            <person name="Miranda-Saavedra D."/>
            <person name="Mourier T."/>
            <person name="Nagra H."/>
            <person name="Otto T.D."/>
            <person name="Rawlings N."/>
            <person name="Sanchez A."/>
            <person name="Sanders M."/>
            <person name="Subramaniam C."/>
            <person name="Tay Y."/>
            <person name="Dear P."/>
            <person name="Doerig C."/>
            <person name="Gruber A."/>
            <person name="Parkinson J."/>
            <person name="Shirley M."/>
            <person name="Wan K.L."/>
            <person name="Berriman M."/>
            <person name="Tomley F."/>
            <person name="Pain A."/>
        </authorList>
    </citation>
    <scope>NUCLEOTIDE SEQUENCE [LARGE SCALE GENOMIC DNA]</scope>
    <source>
        <strain evidence="3">Houghton</strain>
    </source>
</reference>
<feature type="coiled-coil region" evidence="1">
    <location>
        <begin position="608"/>
        <end position="635"/>
    </location>
</feature>
<evidence type="ECO:0000313" key="3">
    <source>
        <dbReference type="EMBL" id="CDI75901.1"/>
    </source>
</evidence>
<dbReference type="OrthoDB" id="443402at2759"/>
<evidence type="ECO:0000313" key="4">
    <source>
        <dbReference type="Proteomes" id="UP000018201"/>
    </source>
</evidence>
<dbReference type="Proteomes" id="UP000018201">
    <property type="component" value="Unassembled WGS sequence"/>
</dbReference>
<feature type="region of interest" description="Disordered" evidence="2">
    <location>
        <begin position="1078"/>
        <end position="1128"/>
    </location>
</feature>
<feature type="compositionally biased region" description="Low complexity" evidence="2">
    <location>
        <begin position="1299"/>
        <end position="1311"/>
    </location>
</feature>
<feature type="region of interest" description="Disordered" evidence="2">
    <location>
        <begin position="53"/>
        <end position="74"/>
    </location>
</feature>
<evidence type="ECO:0000256" key="2">
    <source>
        <dbReference type="SAM" id="MobiDB-lite"/>
    </source>
</evidence>
<feature type="compositionally biased region" description="Polar residues" evidence="2">
    <location>
        <begin position="1114"/>
        <end position="1128"/>
    </location>
</feature>
<proteinExistence type="predicted"/>
<reference evidence="3" key="2">
    <citation type="submission" date="2013-10" db="EMBL/GenBank/DDBJ databases">
        <authorList>
            <person name="Aslett M."/>
        </authorList>
    </citation>
    <scope>NUCLEOTIDE SEQUENCE [LARGE SCALE GENOMIC DNA]</scope>
    <source>
        <strain evidence="3">Houghton</strain>
    </source>
</reference>
<dbReference type="PANTHER" id="PTHR23159">
    <property type="entry name" value="CENTROSOMAL PROTEIN 2"/>
    <property type="match status" value="1"/>
</dbReference>
<protein>
    <submittedName>
        <fullName evidence="3">Uncharacterized protein</fullName>
    </submittedName>
</protein>